<feature type="non-terminal residue" evidence="1">
    <location>
        <position position="1"/>
    </location>
</feature>
<proteinExistence type="predicted"/>
<keyword evidence="2" id="KW-1185">Reference proteome</keyword>
<reference evidence="1" key="1">
    <citation type="submission" date="2021-06" db="EMBL/GenBank/DDBJ databases">
        <authorList>
            <person name="Kallberg Y."/>
            <person name="Tangrot J."/>
            <person name="Rosling A."/>
        </authorList>
    </citation>
    <scope>NUCLEOTIDE SEQUENCE</scope>
    <source>
        <strain evidence="1">UK204</strain>
    </source>
</reference>
<evidence type="ECO:0000313" key="1">
    <source>
        <dbReference type="EMBL" id="CAG8648059.1"/>
    </source>
</evidence>
<sequence length="53" mass="6139">QNRHDKKGIEVDSGELYKDKRDFEVVSKDVKGFEVDSGDFRELLELSNNYSTT</sequence>
<protein>
    <submittedName>
        <fullName evidence="1">981_t:CDS:1</fullName>
    </submittedName>
</protein>
<name>A0A9N9DUE2_9GLOM</name>
<organism evidence="1 2">
    <name type="scientific">Funneliformis caledonium</name>
    <dbReference type="NCBI Taxonomy" id="1117310"/>
    <lineage>
        <taxon>Eukaryota</taxon>
        <taxon>Fungi</taxon>
        <taxon>Fungi incertae sedis</taxon>
        <taxon>Mucoromycota</taxon>
        <taxon>Glomeromycotina</taxon>
        <taxon>Glomeromycetes</taxon>
        <taxon>Glomerales</taxon>
        <taxon>Glomeraceae</taxon>
        <taxon>Funneliformis</taxon>
    </lineage>
</organism>
<dbReference type="EMBL" id="CAJVPQ010004269">
    <property type="protein sequence ID" value="CAG8648059.1"/>
    <property type="molecule type" value="Genomic_DNA"/>
</dbReference>
<comment type="caution">
    <text evidence="1">The sequence shown here is derived from an EMBL/GenBank/DDBJ whole genome shotgun (WGS) entry which is preliminary data.</text>
</comment>
<evidence type="ECO:0000313" key="2">
    <source>
        <dbReference type="Proteomes" id="UP000789570"/>
    </source>
</evidence>
<gene>
    <name evidence="1" type="ORF">FCALED_LOCUS10917</name>
</gene>
<dbReference type="AlphaFoldDB" id="A0A9N9DUE2"/>
<accession>A0A9N9DUE2</accession>
<dbReference type="Proteomes" id="UP000789570">
    <property type="component" value="Unassembled WGS sequence"/>
</dbReference>